<keyword evidence="2" id="KW-1185">Reference proteome</keyword>
<dbReference type="AlphaFoldDB" id="A0A540N372"/>
<comment type="caution">
    <text evidence="1">The sequence shown here is derived from an EMBL/GenBank/DDBJ whole genome shotgun (WGS) entry which is preliminary data.</text>
</comment>
<dbReference type="Proteomes" id="UP000315295">
    <property type="component" value="Unassembled WGS sequence"/>
</dbReference>
<proteinExistence type="predicted"/>
<gene>
    <name evidence="1" type="ORF">C1H46_008916</name>
</gene>
<organism evidence="1 2">
    <name type="scientific">Malus baccata</name>
    <name type="common">Siberian crab apple</name>
    <name type="synonym">Pyrus baccata</name>
    <dbReference type="NCBI Taxonomy" id="106549"/>
    <lineage>
        <taxon>Eukaryota</taxon>
        <taxon>Viridiplantae</taxon>
        <taxon>Streptophyta</taxon>
        <taxon>Embryophyta</taxon>
        <taxon>Tracheophyta</taxon>
        <taxon>Spermatophyta</taxon>
        <taxon>Magnoliopsida</taxon>
        <taxon>eudicotyledons</taxon>
        <taxon>Gunneridae</taxon>
        <taxon>Pentapetalae</taxon>
        <taxon>rosids</taxon>
        <taxon>fabids</taxon>
        <taxon>Rosales</taxon>
        <taxon>Rosaceae</taxon>
        <taxon>Amygdaloideae</taxon>
        <taxon>Maleae</taxon>
        <taxon>Malus</taxon>
    </lineage>
</organism>
<dbReference type="EMBL" id="VIEB01000121">
    <property type="protein sequence ID" value="TQE05491.1"/>
    <property type="molecule type" value="Genomic_DNA"/>
</dbReference>
<protein>
    <submittedName>
        <fullName evidence="1">Uncharacterized protein</fullName>
    </submittedName>
</protein>
<evidence type="ECO:0000313" key="2">
    <source>
        <dbReference type="Proteomes" id="UP000315295"/>
    </source>
</evidence>
<name>A0A540N372_MALBA</name>
<evidence type="ECO:0000313" key="1">
    <source>
        <dbReference type="EMBL" id="TQE05491.1"/>
    </source>
</evidence>
<sequence length="380" mass="43397">MCLHLTGEFSTVQLRRFSAFSAHLFYLDEYFSSVAMEPENGEASDDYNKIWKLDDTLYLTMTGSKSVVEKMKTDTKNYLEHCAKQKRFPVFKDVALNGLHFLKNIADENKPRDFTEDELCHWVLKYQNAASFFCSFVDRTPVIYRARFDFLGSSIAQARKYLVENEFFRRCEEFEKDGNVSVGDIFVQFAKNYFARAIVSCALVDNFSGGDIQVKCISASGECLSFTSNVAQVYLDSYGDLEIHKDIGLLLFVSIESKDRAYAVLKLTPFKKWETLAFFHRLGVFQKAYVHRIVFAKFEDEINSLADHMKDLFNSKTGTIGSKFADLGKVKEIFSKMGRVRCFGFPAIEYKGVRLSGLFPSSDDVPIKELLCANHVAGWV</sequence>
<reference evidence="1 2" key="1">
    <citation type="journal article" date="2019" name="G3 (Bethesda)">
        <title>Sequencing of a Wild Apple (Malus baccata) Genome Unravels the Differences Between Cultivated and Wild Apple Species Regarding Disease Resistance and Cold Tolerance.</title>
        <authorList>
            <person name="Chen X."/>
        </authorList>
    </citation>
    <scope>NUCLEOTIDE SEQUENCE [LARGE SCALE GENOMIC DNA]</scope>
    <source>
        <strain evidence="2">cv. Shandingzi</strain>
        <tissue evidence="1">Leaves</tissue>
    </source>
</reference>
<accession>A0A540N372</accession>